<dbReference type="AlphaFoldDB" id="A0A9W8XVU8"/>
<feature type="region of interest" description="Disordered" evidence="1">
    <location>
        <begin position="1"/>
        <end position="51"/>
    </location>
</feature>
<gene>
    <name evidence="2" type="primary">DPH2_1</name>
    <name evidence="2" type="ORF">N0V89_000281</name>
</gene>
<dbReference type="GO" id="GO:0090560">
    <property type="term" value="F:2-(3-amino-3-carboxypropyl)histidine synthase activity"/>
    <property type="evidence" value="ECO:0007669"/>
    <property type="project" value="InterPro"/>
</dbReference>
<dbReference type="OrthoDB" id="449241at2759"/>
<dbReference type="RefSeq" id="XP_056075927.1">
    <property type="nucleotide sequence ID" value="XM_056209105.1"/>
</dbReference>
<reference evidence="2" key="1">
    <citation type="submission" date="2022-10" db="EMBL/GenBank/DDBJ databases">
        <title>Tapping the CABI collections for fungal endophytes: first genome assemblies for Collariella, Neodidymelliopsis, Ascochyta clinopodiicola, Didymella pomorum, Didymosphaeria variabile, Neocosmospora piperis and Neocucurbitaria cava.</title>
        <authorList>
            <person name="Hill R."/>
        </authorList>
    </citation>
    <scope>NUCLEOTIDE SEQUENCE</scope>
    <source>
        <strain evidence="2">IMI 356815</strain>
    </source>
</reference>
<dbReference type="Proteomes" id="UP001140513">
    <property type="component" value="Unassembled WGS sequence"/>
</dbReference>
<dbReference type="SFLD" id="SFLDS00032">
    <property type="entry name" value="Radical_SAM_3-amino-3-carboxyp"/>
    <property type="match status" value="1"/>
</dbReference>
<feature type="compositionally biased region" description="Polar residues" evidence="1">
    <location>
        <begin position="28"/>
        <end position="42"/>
    </location>
</feature>
<comment type="caution">
    <text evidence="2">The sequence shown here is derived from an EMBL/GenBank/DDBJ whole genome shotgun (WGS) entry which is preliminary data.</text>
</comment>
<dbReference type="GeneID" id="80903811"/>
<sequence>MMYDSEEESAPPEFDLRTGRYVSHSRPMRTTTPKINGQSKAQIQDGKATPASTALTKRANGHLAQIGGVVSPGAEFLREKRTWQGLGSDYRDEEENEAVNGNAAKMEEGRSGIARGYVVGKEDRVH</sequence>
<evidence type="ECO:0000256" key="1">
    <source>
        <dbReference type="SAM" id="MobiDB-lite"/>
    </source>
</evidence>
<organism evidence="2 3">
    <name type="scientific">Didymosphaeria variabile</name>
    <dbReference type="NCBI Taxonomy" id="1932322"/>
    <lineage>
        <taxon>Eukaryota</taxon>
        <taxon>Fungi</taxon>
        <taxon>Dikarya</taxon>
        <taxon>Ascomycota</taxon>
        <taxon>Pezizomycotina</taxon>
        <taxon>Dothideomycetes</taxon>
        <taxon>Pleosporomycetidae</taxon>
        <taxon>Pleosporales</taxon>
        <taxon>Massarineae</taxon>
        <taxon>Didymosphaeriaceae</taxon>
        <taxon>Didymosphaeria</taxon>
    </lineage>
</organism>
<feature type="compositionally biased region" description="Acidic residues" evidence="1">
    <location>
        <begin position="1"/>
        <end position="10"/>
    </location>
</feature>
<accession>A0A9W8XVU8</accession>
<keyword evidence="3" id="KW-1185">Reference proteome</keyword>
<evidence type="ECO:0000313" key="3">
    <source>
        <dbReference type="Proteomes" id="UP001140513"/>
    </source>
</evidence>
<evidence type="ECO:0000313" key="2">
    <source>
        <dbReference type="EMBL" id="KAJ4359725.1"/>
    </source>
</evidence>
<feature type="region of interest" description="Disordered" evidence="1">
    <location>
        <begin position="87"/>
        <end position="107"/>
    </location>
</feature>
<protein>
    <submittedName>
        <fullName evidence="2">Diphthamide biosynthesis protein 2</fullName>
    </submittedName>
</protein>
<proteinExistence type="predicted"/>
<dbReference type="InterPro" id="IPR016435">
    <property type="entry name" value="DPH1/DPH2"/>
</dbReference>
<name>A0A9W8XVU8_9PLEO</name>
<dbReference type="GO" id="GO:0017183">
    <property type="term" value="P:protein histidyl modification to diphthamide"/>
    <property type="evidence" value="ECO:0007669"/>
    <property type="project" value="InterPro"/>
</dbReference>
<dbReference type="EMBL" id="JAPEUX010000001">
    <property type="protein sequence ID" value="KAJ4359725.1"/>
    <property type="molecule type" value="Genomic_DNA"/>
</dbReference>